<evidence type="ECO:0000313" key="3">
    <source>
        <dbReference type="EMBL" id="TRM10380.1"/>
    </source>
</evidence>
<dbReference type="GO" id="GO:0016491">
    <property type="term" value="F:oxidoreductase activity"/>
    <property type="evidence" value="ECO:0007669"/>
    <property type="project" value="InterPro"/>
</dbReference>
<organism evidence="3 5">
    <name type="scientific">Lentibacillus cibarius</name>
    <dbReference type="NCBI Taxonomy" id="2583219"/>
    <lineage>
        <taxon>Bacteria</taxon>
        <taxon>Bacillati</taxon>
        <taxon>Bacillota</taxon>
        <taxon>Bacilli</taxon>
        <taxon>Bacillales</taxon>
        <taxon>Bacillaceae</taxon>
        <taxon>Lentibacillus</taxon>
    </lineage>
</organism>
<dbReference type="PANTHER" id="PTHR47354:SF5">
    <property type="entry name" value="PROTEIN RFBI"/>
    <property type="match status" value="1"/>
</dbReference>
<dbReference type="Proteomes" id="UP000319280">
    <property type="component" value="Unassembled WGS sequence"/>
</dbReference>
<keyword evidence="5" id="KW-1185">Reference proteome</keyword>
<dbReference type="Gene3D" id="3.40.50.80">
    <property type="entry name" value="Nucleotide-binding domain of ferredoxin-NADP reductase (FNR) module"/>
    <property type="match status" value="1"/>
</dbReference>
<dbReference type="InterPro" id="IPR017927">
    <property type="entry name" value="FAD-bd_FR_type"/>
</dbReference>
<dbReference type="CDD" id="cd00322">
    <property type="entry name" value="FNR_like"/>
    <property type="match status" value="1"/>
</dbReference>
<evidence type="ECO:0000313" key="4">
    <source>
        <dbReference type="Proteomes" id="UP000306980"/>
    </source>
</evidence>
<evidence type="ECO:0000313" key="5">
    <source>
        <dbReference type="Proteomes" id="UP000319280"/>
    </source>
</evidence>
<dbReference type="OrthoDB" id="573132at2"/>
<accession>A0A549YER3</accession>
<dbReference type="EMBL" id="VCIA01000001">
    <property type="protein sequence ID" value="TMN21482.1"/>
    <property type="molecule type" value="Genomic_DNA"/>
</dbReference>
<dbReference type="Gene3D" id="2.40.30.10">
    <property type="entry name" value="Translation factors"/>
    <property type="match status" value="1"/>
</dbReference>
<evidence type="ECO:0000313" key="2">
    <source>
        <dbReference type="EMBL" id="TMN21482.1"/>
    </source>
</evidence>
<sequence>MSEIIKLRKKEKIARDTIACYWEKPDGFEFKAGQFGDFTLIDPSETDEKGNTRAFSFVNAPSETESELVTATRIRDSAYKRELEKLTTGAKVKFDGPSGNFKLHKTESTPAVFIIGGIGITPIRSMIAEATNQQTSHEMTLLFSNSTPKDAPFQSDFREFEKKNPNFTFVPVMTQADSDEWNGESGYIDEDMLKRYVSDVSAPIYYLSGPAGMVNAMYEMLVEAGANEDNIRAEEFSGY</sequence>
<accession>A0A5S3QHV2</accession>
<dbReference type="Proteomes" id="UP000306980">
    <property type="component" value="Unassembled WGS sequence"/>
</dbReference>
<proteinExistence type="predicted"/>
<dbReference type="EMBL" id="VJMZ01000001">
    <property type="protein sequence ID" value="TRM10380.1"/>
    <property type="molecule type" value="Genomic_DNA"/>
</dbReference>
<dbReference type="PANTHER" id="PTHR47354">
    <property type="entry name" value="NADH OXIDOREDUCTASE HCR"/>
    <property type="match status" value="1"/>
</dbReference>
<comment type="caution">
    <text evidence="3">The sequence shown here is derived from an EMBL/GenBank/DDBJ whole genome shotgun (WGS) entry which is preliminary data.</text>
</comment>
<gene>
    <name evidence="2" type="ORF">FFL34_04695</name>
    <name evidence="3" type="ORF">FH966_00850</name>
</gene>
<dbReference type="SUPFAM" id="SSF52343">
    <property type="entry name" value="Ferredoxin reductase-like, C-terminal NADP-linked domain"/>
    <property type="match status" value="1"/>
</dbReference>
<dbReference type="AlphaFoldDB" id="A0A549YER3"/>
<reference evidence="3 5" key="2">
    <citation type="submission" date="2019-07" db="EMBL/GenBank/DDBJ databases">
        <title>Genomic analysis of Lentibacillus sp. NKC851-2.</title>
        <authorList>
            <person name="Oh Y.J."/>
        </authorList>
    </citation>
    <scope>NUCLEOTIDE SEQUENCE [LARGE SCALE GENOMIC DNA]</scope>
    <source>
        <strain evidence="3 5">NKC851-2</strain>
    </source>
</reference>
<dbReference type="RefSeq" id="WP_138601931.1">
    <property type="nucleotide sequence ID" value="NZ_VCIA01000001.1"/>
</dbReference>
<feature type="domain" description="FAD-binding FR-type" evidence="1">
    <location>
        <begin position="1"/>
        <end position="104"/>
    </location>
</feature>
<protein>
    <submittedName>
        <fullName evidence="3">FAD-dependent oxidoreductase</fullName>
    </submittedName>
</protein>
<dbReference type="InterPro" id="IPR017938">
    <property type="entry name" value="Riboflavin_synthase-like_b-brl"/>
</dbReference>
<dbReference type="PROSITE" id="PS51384">
    <property type="entry name" value="FAD_FR"/>
    <property type="match status" value="1"/>
</dbReference>
<evidence type="ECO:0000259" key="1">
    <source>
        <dbReference type="PROSITE" id="PS51384"/>
    </source>
</evidence>
<dbReference type="SUPFAM" id="SSF63380">
    <property type="entry name" value="Riboflavin synthase domain-like"/>
    <property type="match status" value="1"/>
</dbReference>
<name>A0A549YER3_9BACI</name>
<dbReference type="InterPro" id="IPR001433">
    <property type="entry name" value="OxRdtase_FAD/NAD-bd"/>
</dbReference>
<reference evidence="2 4" key="1">
    <citation type="submission" date="2019-05" db="EMBL/GenBank/DDBJ databases">
        <title>Genomic analysis of Lentibacillus sp. NKC220-2.</title>
        <authorList>
            <person name="Oh Y.J."/>
        </authorList>
    </citation>
    <scope>NUCLEOTIDE SEQUENCE [LARGE SCALE GENOMIC DNA]</scope>
    <source>
        <strain evidence="2 4">NKC220-2</strain>
    </source>
</reference>
<dbReference type="Pfam" id="PF00175">
    <property type="entry name" value="NAD_binding_1"/>
    <property type="match status" value="1"/>
</dbReference>
<dbReference type="InterPro" id="IPR050415">
    <property type="entry name" value="MRET"/>
</dbReference>
<dbReference type="InterPro" id="IPR039261">
    <property type="entry name" value="FNR_nucleotide-bd"/>
</dbReference>
<dbReference type="PRINTS" id="PR00410">
    <property type="entry name" value="PHEHYDRXLASE"/>
</dbReference>